<comment type="caution">
    <text evidence="5">The sequence shown here is derived from an EMBL/GenBank/DDBJ whole genome shotgun (WGS) entry which is preliminary data.</text>
</comment>
<keyword evidence="6" id="KW-1185">Reference proteome</keyword>
<comment type="similarity">
    <text evidence="1">Belongs to the NAD(P)-dependent epimerase/dehydratase family.</text>
</comment>
<dbReference type="Pfam" id="PF01370">
    <property type="entry name" value="Epimerase"/>
    <property type="match status" value="1"/>
</dbReference>
<organism evidence="5 6">
    <name type="scientific">Cocos nucifera</name>
    <name type="common">Coconut palm</name>
    <dbReference type="NCBI Taxonomy" id="13894"/>
    <lineage>
        <taxon>Eukaryota</taxon>
        <taxon>Viridiplantae</taxon>
        <taxon>Streptophyta</taxon>
        <taxon>Embryophyta</taxon>
        <taxon>Tracheophyta</taxon>
        <taxon>Spermatophyta</taxon>
        <taxon>Magnoliopsida</taxon>
        <taxon>Liliopsida</taxon>
        <taxon>Arecaceae</taxon>
        <taxon>Arecoideae</taxon>
        <taxon>Cocoseae</taxon>
        <taxon>Attaleinae</taxon>
        <taxon>Cocos</taxon>
    </lineage>
</organism>
<evidence type="ECO:0000313" key="6">
    <source>
        <dbReference type="Proteomes" id="UP000797356"/>
    </source>
</evidence>
<dbReference type="InterPro" id="IPR036291">
    <property type="entry name" value="NAD(P)-bd_dom_sf"/>
</dbReference>
<dbReference type="GO" id="GO:0016853">
    <property type="term" value="F:isomerase activity"/>
    <property type="evidence" value="ECO:0007669"/>
    <property type="project" value="UniProtKB-KW"/>
</dbReference>
<feature type="domain" description="NAD-dependent epimerase/dehydratase" evidence="4">
    <location>
        <begin position="32"/>
        <end position="140"/>
    </location>
</feature>
<evidence type="ECO:0000256" key="2">
    <source>
        <dbReference type="ARBA" id="ARBA00023027"/>
    </source>
</evidence>
<dbReference type="AlphaFoldDB" id="A0A8K0IGX5"/>
<reference evidence="5" key="2">
    <citation type="submission" date="2019-07" db="EMBL/GenBank/DDBJ databases">
        <authorList>
            <person name="Yang Y."/>
            <person name="Bocs S."/>
            <person name="Baudouin L."/>
        </authorList>
    </citation>
    <scope>NUCLEOTIDE SEQUENCE</scope>
    <source>
        <tissue evidence="5">Spear leaf of Hainan Tall coconut</tissue>
    </source>
</reference>
<evidence type="ECO:0000259" key="4">
    <source>
        <dbReference type="Pfam" id="PF01370"/>
    </source>
</evidence>
<evidence type="ECO:0000256" key="1">
    <source>
        <dbReference type="ARBA" id="ARBA00007637"/>
    </source>
</evidence>
<evidence type="ECO:0000256" key="3">
    <source>
        <dbReference type="ARBA" id="ARBA00023235"/>
    </source>
</evidence>
<sequence>MGSSGNNGGIYGEYTYANLEREPYWPSEKLRISITGAGGFIASHIARRLKSEGHYIIASDWKKNEHMTEDMFCHEFHLVDLRVMDNCLKVTCGVDHVFNLAADMGGMGFIQSNHSVIMYNNTMISFNMLEAARINGVKRLTKSDFRDPVNIGSDEMVSMNEMAEIVLSFENKNLPIHHIPGPEGVRGRNSDNTLIKEKLGWAPAMKLKDGLRITYFWIKEQIEKEKARGLDLSVYGSSKVVGTQAPVQLGSLRAADGKE</sequence>
<proteinExistence type="inferred from homology"/>
<keyword evidence="2" id="KW-0520">NAD</keyword>
<name>A0A8K0IGX5_COCNU</name>
<keyword evidence="3" id="KW-0413">Isomerase</keyword>
<reference evidence="5" key="1">
    <citation type="journal article" date="2017" name="Gigascience">
        <title>The genome draft of coconut (Cocos nucifera).</title>
        <authorList>
            <person name="Xiao Y."/>
            <person name="Xu P."/>
            <person name="Fan H."/>
            <person name="Baudouin L."/>
            <person name="Xia W."/>
            <person name="Bocs S."/>
            <person name="Xu J."/>
            <person name="Li Q."/>
            <person name="Guo A."/>
            <person name="Zhou L."/>
            <person name="Li J."/>
            <person name="Wu Y."/>
            <person name="Ma Z."/>
            <person name="Armero A."/>
            <person name="Issali A.E."/>
            <person name="Liu N."/>
            <person name="Peng M."/>
            <person name="Yang Y."/>
        </authorList>
    </citation>
    <scope>NUCLEOTIDE SEQUENCE</scope>
    <source>
        <tissue evidence="5">Spear leaf of Hainan Tall coconut</tissue>
    </source>
</reference>
<accession>A0A8K0IGX5</accession>
<evidence type="ECO:0000313" key="5">
    <source>
        <dbReference type="EMBL" id="KAG1358636.1"/>
    </source>
</evidence>
<gene>
    <name evidence="5" type="ORF">COCNU_08G000820</name>
</gene>
<dbReference type="OrthoDB" id="331544at2759"/>
<dbReference type="SUPFAM" id="SSF51735">
    <property type="entry name" value="NAD(P)-binding Rossmann-fold domains"/>
    <property type="match status" value="1"/>
</dbReference>
<dbReference type="Gene3D" id="3.40.50.720">
    <property type="entry name" value="NAD(P)-binding Rossmann-like Domain"/>
    <property type="match status" value="1"/>
</dbReference>
<protein>
    <recommendedName>
        <fullName evidence="4">NAD-dependent epimerase/dehydratase domain-containing protein</fullName>
    </recommendedName>
</protein>
<dbReference type="Gene3D" id="3.90.25.10">
    <property type="entry name" value="UDP-galactose 4-epimerase, domain 1"/>
    <property type="match status" value="2"/>
</dbReference>
<dbReference type="InterPro" id="IPR001509">
    <property type="entry name" value="Epimerase_deHydtase"/>
</dbReference>
<dbReference type="PANTHER" id="PTHR43574">
    <property type="entry name" value="EPIMERASE-RELATED"/>
    <property type="match status" value="1"/>
</dbReference>
<dbReference type="EMBL" id="CM017879">
    <property type="protein sequence ID" value="KAG1358636.1"/>
    <property type="molecule type" value="Genomic_DNA"/>
</dbReference>
<dbReference type="Proteomes" id="UP000797356">
    <property type="component" value="Chromosome 8"/>
</dbReference>